<dbReference type="PANTHER" id="PTHR47234">
    <property type="match status" value="1"/>
</dbReference>
<feature type="signal peptide" evidence="10">
    <location>
        <begin position="1"/>
        <end position="29"/>
    </location>
</feature>
<dbReference type="AlphaFoldDB" id="A0A3E0TT32"/>
<evidence type="ECO:0000313" key="14">
    <source>
        <dbReference type="Proteomes" id="UP000256478"/>
    </source>
</evidence>
<feature type="chain" id="PRO_5017558258" evidence="10">
    <location>
        <begin position="30"/>
        <end position="965"/>
    </location>
</feature>
<feature type="domain" description="TonB-dependent receptor plug" evidence="12">
    <location>
        <begin position="54"/>
        <end position="167"/>
    </location>
</feature>
<evidence type="ECO:0000256" key="4">
    <source>
        <dbReference type="ARBA" id="ARBA00022692"/>
    </source>
</evidence>
<comment type="caution">
    <text evidence="13">The sequence shown here is derived from an EMBL/GenBank/DDBJ whole genome shotgun (WGS) entry which is preliminary data.</text>
</comment>
<dbReference type="GO" id="GO:0009279">
    <property type="term" value="C:cell outer membrane"/>
    <property type="evidence" value="ECO:0007669"/>
    <property type="project" value="UniProtKB-SubCell"/>
</dbReference>
<name>A0A3E0TT32_9GAMM</name>
<evidence type="ECO:0000259" key="11">
    <source>
        <dbReference type="Pfam" id="PF00593"/>
    </source>
</evidence>
<evidence type="ECO:0000256" key="2">
    <source>
        <dbReference type="ARBA" id="ARBA00022448"/>
    </source>
</evidence>
<evidence type="ECO:0000256" key="7">
    <source>
        <dbReference type="ARBA" id="ARBA00023237"/>
    </source>
</evidence>
<dbReference type="Pfam" id="PF07715">
    <property type="entry name" value="Plug"/>
    <property type="match status" value="1"/>
</dbReference>
<keyword evidence="3 8" id="KW-1134">Transmembrane beta strand</keyword>
<dbReference type="Pfam" id="PF00593">
    <property type="entry name" value="TonB_dep_Rec_b-barrel"/>
    <property type="match status" value="1"/>
</dbReference>
<dbReference type="InterPro" id="IPR036942">
    <property type="entry name" value="Beta-barrel_TonB_sf"/>
</dbReference>
<evidence type="ECO:0000256" key="6">
    <source>
        <dbReference type="ARBA" id="ARBA00023136"/>
    </source>
</evidence>
<dbReference type="InterPro" id="IPR037066">
    <property type="entry name" value="Plug_dom_sf"/>
</dbReference>
<evidence type="ECO:0000313" key="13">
    <source>
        <dbReference type="EMBL" id="REL27580.1"/>
    </source>
</evidence>
<protein>
    <submittedName>
        <fullName evidence="13">TonB-dependent receptor</fullName>
    </submittedName>
</protein>
<dbReference type="RefSeq" id="WP_116008655.1">
    <property type="nucleotide sequence ID" value="NZ_QUOU01000001.1"/>
</dbReference>
<dbReference type="PROSITE" id="PS52016">
    <property type="entry name" value="TONB_DEPENDENT_REC_3"/>
    <property type="match status" value="1"/>
</dbReference>
<feature type="domain" description="TonB-dependent receptor-like beta-barrel" evidence="11">
    <location>
        <begin position="410"/>
        <end position="936"/>
    </location>
</feature>
<keyword evidence="5 9" id="KW-0798">TonB box</keyword>
<dbReference type="SUPFAM" id="SSF56935">
    <property type="entry name" value="Porins"/>
    <property type="match status" value="1"/>
</dbReference>
<accession>A0A3E0TT32</accession>
<dbReference type="OrthoDB" id="176248at2"/>
<evidence type="ECO:0000256" key="1">
    <source>
        <dbReference type="ARBA" id="ARBA00004571"/>
    </source>
</evidence>
<dbReference type="Gene3D" id="2.170.130.10">
    <property type="entry name" value="TonB-dependent receptor, plug domain"/>
    <property type="match status" value="1"/>
</dbReference>
<keyword evidence="2 8" id="KW-0813">Transport</keyword>
<organism evidence="13 14">
    <name type="scientific">Thalassotalea euphylliae</name>
    <dbReference type="NCBI Taxonomy" id="1655234"/>
    <lineage>
        <taxon>Bacteria</taxon>
        <taxon>Pseudomonadati</taxon>
        <taxon>Pseudomonadota</taxon>
        <taxon>Gammaproteobacteria</taxon>
        <taxon>Alteromonadales</taxon>
        <taxon>Colwelliaceae</taxon>
        <taxon>Thalassotalea</taxon>
    </lineage>
</organism>
<reference evidence="13 14" key="1">
    <citation type="submission" date="2018-08" db="EMBL/GenBank/DDBJ databases">
        <title>Thalassotalea euphylliae genome.</title>
        <authorList>
            <person name="Summers S."/>
            <person name="Rice S.A."/>
            <person name="Freckelton M.L."/>
            <person name="Nedved B.T."/>
            <person name="Hadfield M.G."/>
        </authorList>
    </citation>
    <scope>NUCLEOTIDE SEQUENCE [LARGE SCALE GENOMIC DNA]</scope>
    <source>
        <strain evidence="13 14">H1</strain>
    </source>
</reference>
<comment type="subcellular location">
    <subcellularLocation>
        <location evidence="1 8">Cell outer membrane</location>
        <topology evidence="1 8">Multi-pass membrane protein</topology>
    </subcellularLocation>
</comment>
<sequence>MFNSNKVAKAVRLAMVIGASSVTAMTANAQDAQVNPDEEVIQVTGSRIARSELSQPTPVVTLEARDIQKFGTPDLGSILSELPAIGASDSLIGNNGDNDVAGTSSADLRSLGASRTLVLVNGKRHVAGNPGEATVDLSTIPAGLIERVEVITGGASAIYGSDAVSGVINVILKKDYEGFDFNVTGAKSTEGVNSRNHTISILSGTDFDDGNVTFFASYDRIGEVLATDIRQYDNWGSVINPLNTGEDDGIADRLRVTNVVSEVIHANGVINPFGGAAGLWVFDDAGNPLRQAERENTGSFAFGNFPDGCQFCFSPEAYENYSPEVEKVNLSSTLTYDITDNITFNGDIKFVRSDIKQQFQPSFRFGSIDINVQDNAFLDPTLRQTLLDAGQTSVSMAKFFDELGNRSADNRRELFRYTAGFNGAFTLSETDFDWELYYVYGKTTNTRKTLNDLIPSNFAAAVDSVIDPATGEAVCRSQLASAQGEDYKDPARINAADCVAFNPFGQSSSQAARDFVSADVTRKDEITQEFIGGTLVFDTSEFFELQGGPVGIATGFEYREETSGSITDELTKGGFLTSAATPDSYGEYDVSEFFIEVSLPLLSGVAFAHELTLDGAFRSADYSHAGTAEAWKVGLMYAPFEDLRIRGTLGEAVRAPNITEAFDPLSPGFANVNDPCDIDNITDDADRVANCAALAIPAGFEANDNVSVDLLSGGNASLESEESESLTIGAVWTPSFIEDFSLTVDYYDIEITDAITFVEAQNVVDNCVDATGGLDQGFCSQVDRDPVTNDISLVRSGYLNAAALNTKGIEAQARYVMGLGAVNLPGEMTVNLLVNKLLELEEFEFQDRPDEINVEDGEVGDPEWQVRFGADYQLDDLTVSWSSRMIDRSFTLDISPTGDTPEDISPAFVGTIITHDLGFSYQVSDTIAVNAGIRNLTDKLAPGYITNPLYDLVGRRAYAGINVSL</sequence>
<evidence type="ECO:0000259" key="12">
    <source>
        <dbReference type="Pfam" id="PF07715"/>
    </source>
</evidence>
<keyword evidence="7 8" id="KW-0998">Cell outer membrane</keyword>
<keyword evidence="6 8" id="KW-0472">Membrane</keyword>
<evidence type="ECO:0000256" key="9">
    <source>
        <dbReference type="RuleBase" id="RU003357"/>
    </source>
</evidence>
<comment type="similarity">
    <text evidence="8 9">Belongs to the TonB-dependent receptor family.</text>
</comment>
<evidence type="ECO:0000256" key="8">
    <source>
        <dbReference type="PROSITE-ProRule" id="PRU01360"/>
    </source>
</evidence>
<dbReference type="Proteomes" id="UP000256478">
    <property type="component" value="Unassembled WGS sequence"/>
</dbReference>
<dbReference type="PANTHER" id="PTHR47234:SF2">
    <property type="entry name" value="TONB-DEPENDENT RECEPTOR"/>
    <property type="match status" value="1"/>
</dbReference>
<evidence type="ECO:0000256" key="3">
    <source>
        <dbReference type="ARBA" id="ARBA00022452"/>
    </source>
</evidence>
<proteinExistence type="inferred from homology"/>
<dbReference type="InterPro" id="IPR000531">
    <property type="entry name" value="Beta-barrel_TonB"/>
</dbReference>
<dbReference type="EMBL" id="QUOU01000001">
    <property type="protein sequence ID" value="REL27580.1"/>
    <property type="molecule type" value="Genomic_DNA"/>
</dbReference>
<keyword evidence="4 8" id="KW-0812">Transmembrane</keyword>
<gene>
    <name evidence="13" type="ORF">DXX93_14100</name>
</gene>
<dbReference type="InterPro" id="IPR039426">
    <property type="entry name" value="TonB-dep_rcpt-like"/>
</dbReference>
<evidence type="ECO:0000256" key="5">
    <source>
        <dbReference type="ARBA" id="ARBA00023077"/>
    </source>
</evidence>
<keyword evidence="13" id="KW-0675">Receptor</keyword>
<evidence type="ECO:0000256" key="10">
    <source>
        <dbReference type="SAM" id="SignalP"/>
    </source>
</evidence>
<dbReference type="InterPro" id="IPR012910">
    <property type="entry name" value="Plug_dom"/>
</dbReference>
<keyword evidence="10" id="KW-0732">Signal</keyword>
<dbReference type="Gene3D" id="2.40.170.20">
    <property type="entry name" value="TonB-dependent receptor, beta-barrel domain"/>
    <property type="match status" value="1"/>
</dbReference>